<dbReference type="Gene3D" id="3.40.50.300">
    <property type="entry name" value="P-loop containing nucleotide triphosphate hydrolases"/>
    <property type="match status" value="1"/>
</dbReference>
<sequence length="159" mass="17643">MAHDEIVACENLTERDMTAIAAQLAQYVRAGDMVLLSGDLGMGKSTFARALIRALLDDPGADVPSPTFTIVQSYPLEDGTEIWHTDLYRLSGPEDVYDLGFDDVLDDTLFLVEWPDRLPEDMQDTALQIRFSAPTPDDRTVSFCGNADWQERLRGASLS</sequence>
<dbReference type="NCBIfam" id="TIGR00150">
    <property type="entry name" value="T6A_YjeE"/>
    <property type="match status" value="1"/>
</dbReference>
<evidence type="ECO:0000313" key="11">
    <source>
        <dbReference type="EMBL" id="GHF16685.1"/>
    </source>
</evidence>
<evidence type="ECO:0000256" key="6">
    <source>
        <dbReference type="ARBA" id="ARBA00022723"/>
    </source>
</evidence>
<dbReference type="SUPFAM" id="SSF52540">
    <property type="entry name" value="P-loop containing nucleoside triphosphate hydrolases"/>
    <property type="match status" value="1"/>
</dbReference>
<evidence type="ECO:0000256" key="10">
    <source>
        <dbReference type="ARBA" id="ARBA00032441"/>
    </source>
</evidence>
<organism evidence="11 12">
    <name type="scientific">Kordiimonas sediminis</name>
    <dbReference type="NCBI Taxonomy" id="1735581"/>
    <lineage>
        <taxon>Bacteria</taxon>
        <taxon>Pseudomonadati</taxon>
        <taxon>Pseudomonadota</taxon>
        <taxon>Alphaproteobacteria</taxon>
        <taxon>Kordiimonadales</taxon>
        <taxon>Kordiimonadaceae</taxon>
        <taxon>Kordiimonas</taxon>
    </lineage>
</organism>
<dbReference type="InterPro" id="IPR027417">
    <property type="entry name" value="P-loop_NTPase"/>
</dbReference>
<dbReference type="GO" id="GO:0002949">
    <property type="term" value="P:tRNA threonylcarbamoyladenosine modification"/>
    <property type="evidence" value="ECO:0007669"/>
    <property type="project" value="InterPro"/>
</dbReference>
<reference evidence="11" key="1">
    <citation type="journal article" date="2014" name="Int. J. Syst. Evol. Microbiol.">
        <title>Complete genome sequence of Corynebacterium casei LMG S-19264T (=DSM 44701T), isolated from a smear-ripened cheese.</title>
        <authorList>
            <consortium name="US DOE Joint Genome Institute (JGI-PGF)"/>
            <person name="Walter F."/>
            <person name="Albersmeier A."/>
            <person name="Kalinowski J."/>
            <person name="Ruckert C."/>
        </authorList>
    </citation>
    <scope>NUCLEOTIDE SEQUENCE</scope>
    <source>
        <strain evidence="11">KCTC 42590</strain>
    </source>
</reference>
<keyword evidence="12" id="KW-1185">Reference proteome</keyword>
<keyword evidence="5" id="KW-0819">tRNA processing</keyword>
<keyword evidence="4" id="KW-0963">Cytoplasm</keyword>
<comment type="similarity">
    <text evidence="2">Belongs to the TsaE family.</text>
</comment>
<name>A0A919E5Q8_9PROT</name>
<dbReference type="PANTHER" id="PTHR33540">
    <property type="entry name" value="TRNA THREONYLCARBAMOYLADENOSINE BIOSYNTHESIS PROTEIN TSAE"/>
    <property type="match status" value="1"/>
</dbReference>
<evidence type="ECO:0000256" key="8">
    <source>
        <dbReference type="ARBA" id="ARBA00022840"/>
    </source>
</evidence>
<proteinExistence type="inferred from homology"/>
<keyword evidence="9" id="KW-0460">Magnesium</keyword>
<evidence type="ECO:0000256" key="4">
    <source>
        <dbReference type="ARBA" id="ARBA00022490"/>
    </source>
</evidence>
<dbReference type="EMBL" id="BNCI01000001">
    <property type="protein sequence ID" value="GHF16685.1"/>
    <property type="molecule type" value="Genomic_DNA"/>
</dbReference>
<evidence type="ECO:0000256" key="5">
    <source>
        <dbReference type="ARBA" id="ARBA00022694"/>
    </source>
</evidence>
<dbReference type="Proteomes" id="UP000630923">
    <property type="component" value="Unassembled WGS sequence"/>
</dbReference>
<dbReference type="Pfam" id="PF02367">
    <property type="entry name" value="TsaE"/>
    <property type="match status" value="1"/>
</dbReference>
<keyword evidence="7" id="KW-0547">Nucleotide-binding</keyword>
<accession>A0A919E5Q8</accession>
<evidence type="ECO:0000256" key="1">
    <source>
        <dbReference type="ARBA" id="ARBA00004496"/>
    </source>
</evidence>
<dbReference type="InterPro" id="IPR003442">
    <property type="entry name" value="T6A_TsaE"/>
</dbReference>
<dbReference type="GO" id="GO:0046872">
    <property type="term" value="F:metal ion binding"/>
    <property type="evidence" value="ECO:0007669"/>
    <property type="project" value="UniProtKB-KW"/>
</dbReference>
<evidence type="ECO:0000256" key="3">
    <source>
        <dbReference type="ARBA" id="ARBA00019010"/>
    </source>
</evidence>
<dbReference type="GO" id="GO:0005524">
    <property type="term" value="F:ATP binding"/>
    <property type="evidence" value="ECO:0007669"/>
    <property type="project" value="UniProtKB-KW"/>
</dbReference>
<evidence type="ECO:0000256" key="7">
    <source>
        <dbReference type="ARBA" id="ARBA00022741"/>
    </source>
</evidence>
<evidence type="ECO:0000256" key="9">
    <source>
        <dbReference type="ARBA" id="ARBA00022842"/>
    </source>
</evidence>
<reference evidence="11" key="2">
    <citation type="submission" date="2020-09" db="EMBL/GenBank/DDBJ databases">
        <authorList>
            <person name="Sun Q."/>
            <person name="Kim S."/>
        </authorList>
    </citation>
    <scope>NUCLEOTIDE SEQUENCE</scope>
    <source>
        <strain evidence="11">KCTC 42590</strain>
    </source>
</reference>
<keyword evidence="8" id="KW-0067">ATP-binding</keyword>
<gene>
    <name evidence="11" type="ORF">GCM10017044_08760</name>
</gene>
<dbReference type="RefSeq" id="WP_229819143.1">
    <property type="nucleotide sequence ID" value="NZ_BNCI01000001.1"/>
</dbReference>
<comment type="subcellular location">
    <subcellularLocation>
        <location evidence="1">Cytoplasm</location>
    </subcellularLocation>
</comment>
<protein>
    <recommendedName>
        <fullName evidence="3">tRNA threonylcarbamoyladenosine biosynthesis protein TsaE</fullName>
    </recommendedName>
    <alternativeName>
        <fullName evidence="10">t(6)A37 threonylcarbamoyladenosine biosynthesis protein TsaE</fullName>
    </alternativeName>
</protein>
<comment type="caution">
    <text evidence="11">The sequence shown here is derived from an EMBL/GenBank/DDBJ whole genome shotgun (WGS) entry which is preliminary data.</text>
</comment>
<dbReference type="PANTHER" id="PTHR33540:SF2">
    <property type="entry name" value="TRNA THREONYLCARBAMOYLADENOSINE BIOSYNTHESIS PROTEIN TSAE"/>
    <property type="match status" value="1"/>
</dbReference>
<dbReference type="AlphaFoldDB" id="A0A919E5Q8"/>
<dbReference type="GO" id="GO:0005737">
    <property type="term" value="C:cytoplasm"/>
    <property type="evidence" value="ECO:0007669"/>
    <property type="project" value="UniProtKB-SubCell"/>
</dbReference>
<keyword evidence="6" id="KW-0479">Metal-binding</keyword>
<evidence type="ECO:0000256" key="2">
    <source>
        <dbReference type="ARBA" id="ARBA00007599"/>
    </source>
</evidence>
<evidence type="ECO:0000313" key="12">
    <source>
        <dbReference type="Proteomes" id="UP000630923"/>
    </source>
</evidence>